<dbReference type="EMBL" id="CP001778">
    <property type="protein sequence ID" value="ADD43690.1"/>
    <property type="molecule type" value="Genomic_DNA"/>
</dbReference>
<evidence type="ECO:0000259" key="1">
    <source>
        <dbReference type="Pfam" id="PF17940"/>
    </source>
</evidence>
<reference evidence="2 3" key="1">
    <citation type="journal article" date="2009" name="Stand. Genomic Sci.">
        <title>Complete genome sequence of Stackebrandtia nassauensis type strain (LLR-40K-21).</title>
        <authorList>
            <person name="Munk C."/>
            <person name="Lapidus A."/>
            <person name="Copeland A."/>
            <person name="Jando M."/>
            <person name="Mayilraj S."/>
            <person name="Glavina Del Rio T."/>
            <person name="Nolan M."/>
            <person name="Chen F."/>
            <person name="Lucas S."/>
            <person name="Tice H."/>
            <person name="Cheng J.F."/>
            <person name="Han C."/>
            <person name="Detter J.C."/>
            <person name="Bruce D."/>
            <person name="Goodwin L."/>
            <person name="Chain P."/>
            <person name="Pitluck S."/>
            <person name="Goker M."/>
            <person name="Ovchinikova G."/>
            <person name="Pati A."/>
            <person name="Ivanova N."/>
            <person name="Mavromatis K."/>
            <person name="Chen A."/>
            <person name="Palaniappan K."/>
            <person name="Land M."/>
            <person name="Hauser L."/>
            <person name="Chang Y.J."/>
            <person name="Jeffries C.D."/>
            <person name="Bristow J."/>
            <person name="Eisen J.A."/>
            <person name="Markowitz V."/>
            <person name="Hugenholtz P."/>
            <person name="Kyrpides N.C."/>
            <person name="Klenk H.P."/>
        </authorList>
    </citation>
    <scope>NUCLEOTIDE SEQUENCE [LARGE SCALE GENOMIC DNA]</scope>
    <source>
        <strain evidence="3">DSM 44728 / CIP 108903 / NRRL B-16338 / NBRC 102104 / LLR-40K-21</strain>
    </source>
</reference>
<dbReference type="Gene3D" id="1.10.357.10">
    <property type="entry name" value="Tetracycline Repressor, domain 2"/>
    <property type="match status" value="1"/>
</dbReference>
<protein>
    <submittedName>
        <fullName evidence="2">TetR family transcriptional regulator</fullName>
    </submittedName>
</protein>
<accession>D3Q0U0</accession>
<proteinExistence type="predicted"/>
<organism evidence="2 3">
    <name type="scientific">Stackebrandtia nassauensis (strain DSM 44728 / CIP 108903 / NRRL B-16338 / NBRC 102104 / LLR-40K-21)</name>
    <dbReference type="NCBI Taxonomy" id="446470"/>
    <lineage>
        <taxon>Bacteria</taxon>
        <taxon>Bacillati</taxon>
        <taxon>Actinomycetota</taxon>
        <taxon>Actinomycetes</taxon>
        <taxon>Glycomycetales</taxon>
        <taxon>Glycomycetaceae</taxon>
        <taxon>Stackebrandtia</taxon>
    </lineage>
</organism>
<dbReference type="Proteomes" id="UP000000844">
    <property type="component" value="Chromosome"/>
</dbReference>
<dbReference type="SUPFAM" id="SSF46689">
    <property type="entry name" value="Homeodomain-like"/>
    <property type="match status" value="1"/>
</dbReference>
<dbReference type="eggNOG" id="COG3226">
    <property type="taxonomic scope" value="Bacteria"/>
</dbReference>
<name>D3Q0U0_STANL</name>
<dbReference type="STRING" id="446470.Snas_4038"/>
<dbReference type="Pfam" id="PF17940">
    <property type="entry name" value="TetR_C_31"/>
    <property type="match status" value="1"/>
</dbReference>
<feature type="domain" description="Tetracyclin repressor-like C-terminal group 31" evidence="1">
    <location>
        <begin position="68"/>
        <end position="159"/>
    </location>
</feature>
<gene>
    <name evidence="2" type="ordered locus">Snas_4038</name>
</gene>
<keyword evidence="3" id="KW-1185">Reference proteome</keyword>
<dbReference type="InterPro" id="IPR009057">
    <property type="entry name" value="Homeodomain-like_sf"/>
</dbReference>
<evidence type="ECO:0000313" key="2">
    <source>
        <dbReference type="EMBL" id="ADD43690.1"/>
    </source>
</evidence>
<evidence type="ECO:0000313" key="3">
    <source>
        <dbReference type="Proteomes" id="UP000000844"/>
    </source>
</evidence>
<dbReference type="InterPro" id="IPR041583">
    <property type="entry name" value="TetR_C_31"/>
</dbReference>
<dbReference type="HOGENOM" id="CLU_069356_21_2_11"/>
<dbReference type="KEGG" id="sna:Snas_4038"/>
<sequence>MVARDGVSGVTHRTVAREADVPTTASTYYFASIDDLLCDALSTCMREDAEKLRVIADSLPDDVDCRPAIAAMMADLVAKPDGHLLAEYELFLLAARRPELRESTELWAAAAAEFARRFTTDPVRVDLFVSAFDGLLLRALLANREYTAADFEAALRILLPWPAPEA</sequence>
<dbReference type="AlphaFoldDB" id="D3Q0U0"/>